<keyword evidence="4" id="KW-1185">Reference proteome</keyword>
<evidence type="ECO:0000313" key="4">
    <source>
        <dbReference type="Proteomes" id="UP001596972"/>
    </source>
</evidence>
<dbReference type="RefSeq" id="WP_378296024.1">
    <property type="nucleotide sequence ID" value="NZ_JBHTJA010000002.1"/>
</dbReference>
<dbReference type="PANTHER" id="PTHR31964">
    <property type="entry name" value="ADENINE NUCLEOTIDE ALPHA HYDROLASES-LIKE SUPERFAMILY PROTEIN"/>
    <property type="match status" value="1"/>
</dbReference>
<evidence type="ECO:0000313" key="3">
    <source>
        <dbReference type="EMBL" id="MFD0899202.1"/>
    </source>
</evidence>
<dbReference type="Proteomes" id="UP001596972">
    <property type="component" value="Unassembled WGS sequence"/>
</dbReference>
<dbReference type="Pfam" id="PF00582">
    <property type="entry name" value="Usp"/>
    <property type="match status" value="2"/>
</dbReference>
<feature type="domain" description="UspA" evidence="2">
    <location>
        <begin position="13"/>
        <end position="147"/>
    </location>
</feature>
<name>A0ABW3EG84_9ACTN</name>
<comment type="caution">
    <text evidence="3">The sequence shown here is derived from an EMBL/GenBank/DDBJ whole genome shotgun (WGS) entry which is preliminary data.</text>
</comment>
<accession>A0ABW3EG84</accession>
<protein>
    <submittedName>
        <fullName evidence="3">Universal stress protein</fullName>
    </submittedName>
</protein>
<dbReference type="InterPro" id="IPR006015">
    <property type="entry name" value="Universal_stress_UspA"/>
</dbReference>
<evidence type="ECO:0000259" key="2">
    <source>
        <dbReference type="Pfam" id="PF00582"/>
    </source>
</evidence>
<comment type="similarity">
    <text evidence="1">Belongs to the universal stress protein A family.</text>
</comment>
<sequence>MGTGRGRGDPLPIVVGVDGSRPSDRAVAWAADRAVRMDRALRLVYVSEVWPYDMPLRAVPHDSDPVTWTENQVLAEAEQVALARRPEVKAECKLAVGGTVRVLCEGSEHASELVVGHRGLGGFTGLLVGSVSAGVAAYAQSPVVVVRGETGGRRGEAAVGTSLDDDAPVLEYAFEEAASRGLRVRIVHAVPIPRGTDEEHLAADLERSKDRARSRIAEECAGLRRRFPEVEVVEDVVQDRPAAALVAASGKSDLVVVGAERSPETRFPRRHAVRHALLHHAGCPVALVRARG</sequence>
<dbReference type="SUPFAM" id="SSF52402">
    <property type="entry name" value="Adenine nucleotide alpha hydrolases-like"/>
    <property type="match status" value="2"/>
</dbReference>
<reference evidence="4" key="1">
    <citation type="journal article" date="2019" name="Int. J. Syst. Evol. Microbiol.">
        <title>The Global Catalogue of Microorganisms (GCM) 10K type strain sequencing project: providing services to taxonomists for standard genome sequencing and annotation.</title>
        <authorList>
            <consortium name="The Broad Institute Genomics Platform"/>
            <consortium name="The Broad Institute Genome Sequencing Center for Infectious Disease"/>
            <person name="Wu L."/>
            <person name="Ma J."/>
        </authorList>
    </citation>
    <scope>NUCLEOTIDE SEQUENCE [LARGE SCALE GENOMIC DNA]</scope>
    <source>
        <strain evidence="4">JCM 31202</strain>
    </source>
</reference>
<dbReference type="Gene3D" id="3.40.50.620">
    <property type="entry name" value="HUPs"/>
    <property type="match status" value="2"/>
</dbReference>
<dbReference type="PRINTS" id="PR01438">
    <property type="entry name" value="UNVRSLSTRESS"/>
</dbReference>
<organism evidence="3 4">
    <name type="scientific">Actinomadura sediminis</name>
    <dbReference type="NCBI Taxonomy" id="1038904"/>
    <lineage>
        <taxon>Bacteria</taxon>
        <taxon>Bacillati</taxon>
        <taxon>Actinomycetota</taxon>
        <taxon>Actinomycetes</taxon>
        <taxon>Streptosporangiales</taxon>
        <taxon>Thermomonosporaceae</taxon>
        <taxon>Actinomadura</taxon>
    </lineage>
</organism>
<feature type="domain" description="UspA" evidence="2">
    <location>
        <begin position="164"/>
        <end position="289"/>
    </location>
</feature>
<dbReference type="PANTHER" id="PTHR31964:SF113">
    <property type="entry name" value="USPA DOMAIN-CONTAINING PROTEIN"/>
    <property type="match status" value="1"/>
</dbReference>
<proteinExistence type="inferred from homology"/>
<gene>
    <name evidence="3" type="ORF">ACFQ11_02245</name>
</gene>
<evidence type="ECO:0000256" key="1">
    <source>
        <dbReference type="ARBA" id="ARBA00008791"/>
    </source>
</evidence>
<dbReference type="InterPro" id="IPR006016">
    <property type="entry name" value="UspA"/>
</dbReference>
<dbReference type="EMBL" id="JBHTJA010000002">
    <property type="protein sequence ID" value="MFD0899202.1"/>
    <property type="molecule type" value="Genomic_DNA"/>
</dbReference>
<dbReference type="InterPro" id="IPR014729">
    <property type="entry name" value="Rossmann-like_a/b/a_fold"/>
</dbReference>